<sequence>MNLKKWSDEKLASTQTELDAWCFKHSKSSWAGRFELLLALVGAFAISTGVVFLFFDGITAMSFILIALGLVTSVTWYKTEQQRKINTGFLAEVKTEIARRAKKEAPAKPESAKSKTASAEAAVAAKTETPPAAQAAAVEKPETAETAEATPTAVSEETAERK</sequence>
<organism evidence="3 4">
    <name type="scientific">Nitrosomonas halophila</name>
    <dbReference type="NCBI Taxonomy" id="44576"/>
    <lineage>
        <taxon>Bacteria</taxon>
        <taxon>Pseudomonadati</taxon>
        <taxon>Pseudomonadota</taxon>
        <taxon>Betaproteobacteria</taxon>
        <taxon>Nitrosomonadales</taxon>
        <taxon>Nitrosomonadaceae</taxon>
        <taxon>Nitrosomonas</taxon>
    </lineage>
</organism>
<keyword evidence="2" id="KW-0812">Transmembrane</keyword>
<feature type="compositionally biased region" description="Low complexity" evidence="1">
    <location>
        <begin position="114"/>
        <end position="156"/>
    </location>
</feature>
<accession>A0A1H3PEN9</accession>
<feature type="region of interest" description="Disordered" evidence="1">
    <location>
        <begin position="100"/>
        <end position="162"/>
    </location>
</feature>
<evidence type="ECO:0000313" key="4">
    <source>
        <dbReference type="Proteomes" id="UP000198640"/>
    </source>
</evidence>
<keyword evidence="2" id="KW-1133">Transmembrane helix</keyword>
<dbReference type="AlphaFoldDB" id="A0A1H3PEN9"/>
<name>A0A1H3PEN9_9PROT</name>
<feature type="transmembrane region" description="Helical" evidence="2">
    <location>
        <begin position="34"/>
        <end position="54"/>
    </location>
</feature>
<dbReference type="RefSeq" id="WP_176974049.1">
    <property type="nucleotide sequence ID" value="NZ_FNOY01000097.1"/>
</dbReference>
<evidence type="ECO:0000256" key="1">
    <source>
        <dbReference type="SAM" id="MobiDB-lite"/>
    </source>
</evidence>
<gene>
    <name evidence="3" type="ORF">SAMN05421881_10971</name>
</gene>
<proteinExistence type="predicted"/>
<evidence type="ECO:0000256" key="2">
    <source>
        <dbReference type="SAM" id="Phobius"/>
    </source>
</evidence>
<feature type="transmembrane region" description="Helical" evidence="2">
    <location>
        <begin position="60"/>
        <end position="77"/>
    </location>
</feature>
<dbReference type="EMBL" id="FNOY01000097">
    <property type="protein sequence ID" value="SDY99614.1"/>
    <property type="molecule type" value="Genomic_DNA"/>
</dbReference>
<protein>
    <submittedName>
        <fullName evidence="3">Uncharacterized protein</fullName>
    </submittedName>
</protein>
<evidence type="ECO:0000313" key="3">
    <source>
        <dbReference type="EMBL" id="SDY99614.1"/>
    </source>
</evidence>
<keyword evidence="2" id="KW-0472">Membrane</keyword>
<dbReference type="Proteomes" id="UP000198640">
    <property type="component" value="Unassembled WGS sequence"/>
</dbReference>
<feature type="compositionally biased region" description="Basic and acidic residues" evidence="1">
    <location>
        <begin position="100"/>
        <end position="113"/>
    </location>
</feature>
<reference evidence="3 4" key="1">
    <citation type="submission" date="2016-10" db="EMBL/GenBank/DDBJ databases">
        <authorList>
            <person name="de Groot N.N."/>
        </authorList>
    </citation>
    <scope>NUCLEOTIDE SEQUENCE [LARGE SCALE GENOMIC DNA]</scope>
    <source>
        <strain evidence="3 4">Nm1</strain>
    </source>
</reference>
<keyword evidence="4" id="KW-1185">Reference proteome</keyword>